<dbReference type="EMBL" id="CP124071">
    <property type="protein sequence ID" value="WKC90410.1"/>
    <property type="molecule type" value="Genomic_DNA"/>
</dbReference>
<evidence type="ECO:0000313" key="4">
    <source>
        <dbReference type="Proteomes" id="UP001304851"/>
    </source>
</evidence>
<protein>
    <submittedName>
        <fullName evidence="3">Complement regulator-acquiring protein</fullName>
    </submittedName>
</protein>
<proteinExistence type="predicted"/>
<keyword evidence="2" id="KW-0812">Transmembrane</keyword>
<dbReference type="RefSeq" id="WP_301341204.1">
    <property type="nucleotide sequence ID" value="NZ_CP124071.1"/>
</dbReference>
<sequence length="249" mass="28631">MKNANPNIIKLNIITMILTLIFISCMPLNKIDPKANETINPKNNQNPEDASGGLGLYDQKSKKDIILELKKIGKYLEDQKNAYQKEIAIITAGKFDFLETFIPTIVPNILLFSEENIAKMKMTLYSSLHYKKEYINTLKEILEKLNQDPEHKIILTRFSNLFLSRIQGKLNRNLESIQKGVDNLDLKEAKSLLMKINSNLNLKESFQKTLNYTMEAYNKNTDNIKSDVNKLAEHFDTYYEGFGSLMPIS</sequence>
<feature type="region of interest" description="Disordered" evidence="1">
    <location>
        <begin position="37"/>
        <end position="56"/>
    </location>
</feature>
<gene>
    <name evidence="3" type="ORF">QIA18_00280</name>
</gene>
<dbReference type="Pfam" id="PF05714">
    <property type="entry name" value="PFam54_60"/>
    <property type="match status" value="1"/>
</dbReference>
<feature type="transmembrane region" description="Helical" evidence="2">
    <location>
        <begin position="12"/>
        <end position="29"/>
    </location>
</feature>
<dbReference type="Gene3D" id="1.10.3160.10">
    <property type="entry name" value="Bbcrasp-1"/>
    <property type="match status" value="1"/>
</dbReference>
<reference evidence="3" key="1">
    <citation type="submission" date="2023-04" db="EMBL/GenBank/DDBJ databases">
        <title>Genome sequencing of multiple Borrelia sensu lato isolates spanning a world-wide range of genetic and epidemiological diversity.</title>
        <authorList>
            <person name="Mongodin E.F."/>
            <person name="Fraser C.M."/>
            <person name="Rudenko N."/>
            <person name="Golovchenko M."/>
            <person name="Margos G."/>
            <person name="Fingerle V."/>
            <person name="Marques A."/>
            <person name="Kawabata H."/>
            <person name="Lopes de Carvalho I."/>
            <person name="Norte C."/>
            <person name="Nuncio S."/>
            <person name="Schutzer S.E."/>
            <person name="Luft B."/>
            <person name="Qiu W."/>
            <person name="Casjens S.R."/>
        </authorList>
    </citation>
    <scope>NUCLEOTIDE SEQUENCE [LARGE SCALE GENOMIC DNA]</scope>
    <source>
        <strain evidence="3">SCGT-18</strain>
    </source>
</reference>
<keyword evidence="2" id="KW-1133">Transmembrane helix</keyword>
<keyword evidence="4" id="KW-1185">Reference proteome</keyword>
<dbReference type="PROSITE" id="PS51257">
    <property type="entry name" value="PROKAR_LIPOPROTEIN"/>
    <property type="match status" value="1"/>
</dbReference>
<name>A0ABY9E972_9SPIR</name>
<evidence type="ECO:0000256" key="1">
    <source>
        <dbReference type="SAM" id="MobiDB-lite"/>
    </source>
</evidence>
<accession>A0ABY9E972</accession>
<dbReference type="Proteomes" id="UP001304851">
    <property type="component" value="Plasmid lp54"/>
</dbReference>
<keyword evidence="3" id="KW-0614">Plasmid</keyword>
<evidence type="ECO:0000256" key="2">
    <source>
        <dbReference type="SAM" id="Phobius"/>
    </source>
</evidence>
<keyword evidence="2" id="KW-0472">Membrane</keyword>
<dbReference type="InterPro" id="IPR008421">
    <property type="entry name" value="Borrelia_lipoprotein_PFam54/60"/>
</dbReference>
<evidence type="ECO:0000313" key="3">
    <source>
        <dbReference type="EMBL" id="WKC90410.1"/>
    </source>
</evidence>
<organism evidence="3 4">
    <name type="scientific">Borreliella carolinensis</name>
    <dbReference type="NCBI Taxonomy" id="478174"/>
    <lineage>
        <taxon>Bacteria</taxon>
        <taxon>Pseudomonadati</taxon>
        <taxon>Spirochaetota</taxon>
        <taxon>Spirochaetia</taxon>
        <taxon>Spirochaetales</taxon>
        <taxon>Borreliaceae</taxon>
        <taxon>Borreliella</taxon>
    </lineage>
</organism>
<dbReference type="NCBIfam" id="NF033729">
    <property type="entry name" value="borfam54_2"/>
    <property type="match status" value="1"/>
</dbReference>
<geneLocation type="plasmid" evidence="3 4">
    <name>lp54</name>
</geneLocation>
<feature type="compositionally biased region" description="Polar residues" evidence="1">
    <location>
        <begin position="37"/>
        <end position="48"/>
    </location>
</feature>